<protein>
    <submittedName>
        <fullName evidence="1">Uncharacterized protein</fullName>
    </submittedName>
</protein>
<gene>
    <name evidence="1" type="ORF">B4135_0641</name>
</gene>
<sequence length="109" mass="12296">MCRIVPFHKKVVRHRIGRSVIINNRSIISTFPFITEKNLTVIKEKISIIHEKTSITAGEMSFIRHPLRSGRPRTRKRRHPAIPGLNVSIDEPLNVKTAASCRLFACGGA</sequence>
<name>A0A150MFP8_9BACI</name>
<dbReference type="AlphaFoldDB" id="A0A150MFP8"/>
<organism evidence="1 2">
    <name type="scientific">Caldibacillus debilis</name>
    <dbReference type="NCBI Taxonomy" id="301148"/>
    <lineage>
        <taxon>Bacteria</taxon>
        <taxon>Bacillati</taxon>
        <taxon>Bacillota</taxon>
        <taxon>Bacilli</taxon>
        <taxon>Bacillales</taxon>
        <taxon>Bacillaceae</taxon>
        <taxon>Caldibacillus</taxon>
    </lineage>
</organism>
<evidence type="ECO:0000313" key="1">
    <source>
        <dbReference type="EMBL" id="KYD23112.1"/>
    </source>
</evidence>
<proteinExistence type="predicted"/>
<dbReference type="STRING" id="301148.B4135_0641"/>
<reference evidence="1 2" key="1">
    <citation type="submission" date="2016-01" db="EMBL/GenBank/DDBJ databases">
        <title>Draft Genome Sequences of Seven Thermophilic Sporeformers Isolated from Foods.</title>
        <authorList>
            <person name="Berendsen E.M."/>
            <person name="Wells-Bennik M.H."/>
            <person name="Krawcyk A.O."/>
            <person name="De Jong A."/>
            <person name="Holsappel S."/>
            <person name="Eijlander R.T."/>
            <person name="Kuipers O.P."/>
        </authorList>
    </citation>
    <scope>NUCLEOTIDE SEQUENCE [LARGE SCALE GENOMIC DNA]</scope>
    <source>
        <strain evidence="1 2">B4135</strain>
    </source>
</reference>
<dbReference type="EMBL" id="LQYT01000002">
    <property type="protein sequence ID" value="KYD23112.1"/>
    <property type="molecule type" value="Genomic_DNA"/>
</dbReference>
<dbReference type="Proteomes" id="UP000075683">
    <property type="component" value="Unassembled WGS sequence"/>
</dbReference>
<comment type="caution">
    <text evidence="1">The sequence shown here is derived from an EMBL/GenBank/DDBJ whole genome shotgun (WGS) entry which is preliminary data.</text>
</comment>
<evidence type="ECO:0000313" key="2">
    <source>
        <dbReference type="Proteomes" id="UP000075683"/>
    </source>
</evidence>
<accession>A0A150MFP8</accession>